<reference evidence="1 2" key="2">
    <citation type="submission" date="2018-11" db="EMBL/GenBank/DDBJ databases">
        <authorList>
            <consortium name="Pathogen Informatics"/>
        </authorList>
    </citation>
    <scope>NUCLEOTIDE SEQUENCE [LARGE SCALE GENOMIC DNA]</scope>
</reference>
<dbReference type="AlphaFoldDB" id="A0A0N4Y6G0"/>
<reference evidence="3" key="1">
    <citation type="submission" date="2017-02" db="UniProtKB">
        <authorList>
            <consortium name="WormBaseParasite"/>
        </authorList>
    </citation>
    <scope>IDENTIFICATION</scope>
</reference>
<accession>A0A0N4Y6G0</accession>
<evidence type="ECO:0000313" key="1">
    <source>
        <dbReference type="EMBL" id="VDL75256.1"/>
    </source>
</evidence>
<dbReference type="EMBL" id="UYSL01020573">
    <property type="protein sequence ID" value="VDL75256.1"/>
    <property type="molecule type" value="Genomic_DNA"/>
</dbReference>
<evidence type="ECO:0000313" key="2">
    <source>
        <dbReference type="Proteomes" id="UP000271162"/>
    </source>
</evidence>
<protein>
    <submittedName>
        <fullName evidence="3">Tetratricopeptide repeat protein</fullName>
    </submittedName>
</protein>
<sequence>MTLNPTLMSNLTRAYKAFTQEQDKIHADLFDLIDPAAPDSLQQLSVRRDLLTARLTGSEFDLDQVMQKLDIILSSRERYENSLPLKKA</sequence>
<dbReference type="Proteomes" id="UP000271162">
    <property type="component" value="Unassembled WGS sequence"/>
</dbReference>
<name>A0A0N4Y6G0_NIPBR</name>
<gene>
    <name evidence="1" type="ORF">NBR_LOCUS11667</name>
</gene>
<dbReference type="WBParaSite" id="NBR_0001166601-mRNA-1">
    <property type="protein sequence ID" value="NBR_0001166601-mRNA-1"/>
    <property type="gene ID" value="NBR_0001166601"/>
</dbReference>
<organism evidence="3">
    <name type="scientific">Nippostrongylus brasiliensis</name>
    <name type="common">Rat hookworm</name>
    <dbReference type="NCBI Taxonomy" id="27835"/>
    <lineage>
        <taxon>Eukaryota</taxon>
        <taxon>Metazoa</taxon>
        <taxon>Ecdysozoa</taxon>
        <taxon>Nematoda</taxon>
        <taxon>Chromadorea</taxon>
        <taxon>Rhabditida</taxon>
        <taxon>Rhabditina</taxon>
        <taxon>Rhabditomorpha</taxon>
        <taxon>Strongyloidea</taxon>
        <taxon>Heligmosomidae</taxon>
        <taxon>Nippostrongylus</taxon>
    </lineage>
</organism>
<proteinExistence type="predicted"/>
<keyword evidence="2" id="KW-1185">Reference proteome</keyword>
<evidence type="ECO:0000313" key="3">
    <source>
        <dbReference type="WBParaSite" id="NBR_0001166601-mRNA-1"/>
    </source>
</evidence>